<evidence type="ECO:0000259" key="12">
    <source>
        <dbReference type="Pfam" id="PF02163"/>
    </source>
</evidence>
<comment type="caution">
    <text evidence="14">The sequence shown here is derived from an EMBL/GenBank/DDBJ whole genome shotgun (WGS) entry which is preliminary data.</text>
</comment>
<dbReference type="InterPro" id="IPR008915">
    <property type="entry name" value="Peptidase_M50"/>
</dbReference>
<reference evidence="14 15" key="1">
    <citation type="submission" date="2023-10" db="EMBL/GenBank/DDBJ databases">
        <authorList>
            <person name="Botero Cardona J."/>
        </authorList>
    </citation>
    <scope>NUCLEOTIDE SEQUENCE [LARGE SCALE GENOMIC DNA]</scope>
    <source>
        <strain evidence="14 15">R-54839</strain>
    </source>
</reference>
<dbReference type="EMBL" id="CAUZLR010000001">
    <property type="protein sequence ID" value="CAK1226870.1"/>
    <property type="molecule type" value="Genomic_DNA"/>
</dbReference>
<dbReference type="InterPro" id="IPR041489">
    <property type="entry name" value="PDZ_6"/>
</dbReference>
<evidence type="ECO:0000256" key="6">
    <source>
        <dbReference type="ARBA" id="ARBA00022801"/>
    </source>
</evidence>
<evidence type="ECO:0000256" key="8">
    <source>
        <dbReference type="ARBA" id="ARBA00022989"/>
    </source>
</evidence>
<evidence type="ECO:0000256" key="1">
    <source>
        <dbReference type="ARBA" id="ARBA00001947"/>
    </source>
</evidence>
<dbReference type="CDD" id="cd06163">
    <property type="entry name" value="S2P-M50_PDZ_RseP-like"/>
    <property type="match status" value="1"/>
</dbReference>
<evidence type="ECO:0000259" key="13">
    <source>
        <dbReference type="Pfam" id="PF17820"/>
    </source>
</evidence>
<dbReference type="SUPFAM" id="SSF50156">
    <property type="entry name" value="PDZ domain-like"/>
    <property type="match status" value="1"/>
</dbReference>
<keyword evidence="8 11" id="KW-1133">Transmembrane helix</keyword>
<keyword evidence="15" id="KW-1185">Reference proteome</keyword>
<dbReference type="Pfam" id="PF02163">
    <property type="entry name" value="Peptidase_M50"/>
    <property type="match status" value="1"/>
</dbReference>
<feature type="transmembrane region" description="Helical" evidence="11">
    <location>
        <begin position="174"/>
        <end position="195"/>
    </location>
</feature>
<dbReference type="Pfam" id="PF17820">
    <property type="entry name" value="PDZ_6"/>
    <property type="match status" value="1"/>
</dbReference>
<dbReference type="CDD" id="cd23081">
    <property type="entry name" value="cpPDZ_EcRseP-like"/>
    <property type="match status" value="1"/>
</dbReference>
<dbReference type="PANTHER" id="PTHR42837">
    <property type="entry name" value="REGULATOR OF SIGMA-E PROTEASE RSEP"/>
    <property type="match status" value="1"/>
</dbReference>
<accession>A0ABM9MMJ0</accession>
<feature type="transmembrane region" description="Helical" evidence="11">
    <location>
        <begin position="344"/>
        <end position="366"/>
    </location>
</feature>
<dbReference type="InterPro" id="IPR004387">
    <property type="entry name" value="Pept_M50_Zn"/>
</dbReference>
<sequence length="418" mass="44995">MSLTAILAFIVVFALLVSFHEFGHFIVAKKTGVLVREFAIGMGPKLFSWYRNSTSYTIRLLPVGGYVRMASEEDHAELVAGQQVYLEQDPDGLVVNIDCQADREEAGFLFQIDQADLVDGLVLTGYRNGSNVMETLFVAPTALIIDDSGQETRIAPRSSWIESASALKRLAINLAGPVMNFVLALLAAMVLAFSLGQVSTNTPVLGQVVAHQPAAEAGLKANDRILSVDGHSVKTFTDFASRVNKAGQSALFISYQRSGVTKSVKVTPEAVAVSGQKTYRIGVVAKEETGFTNRLQYGLTMTGSWFTQVGRGILDLFTSTFSLNKLGGPVMLAKATSTASNQGFLTVLALLGFLSVNLGLINLLPIPPLDGGKVFLDLYETIFRHPFPKALANGIIMVGTVALLILMVLVTAKDLLQF</sequence>
<proteinExistence type="inferred from homology"/>
<keyword evidence="6" id="KW-0378">Hydrolase</keyword>
<organism evidence="14 15">
    <name type="scientific">Fructobacillus fructosus</name>
    <dbReference type="NCBI Taxonomy" id="1631"/>
    <lineage>
        <taxon>Bacteria</taxon>
        <taxon>Bacillati</taxon>
        <taxon>Bacillota</taxon>
        <taxon>Bacilli</taxon>
        <taxon>Lactobacillales</taxon>
        <taxon>Lactobacillaceae</taxon>
        <taxon>Fructobacillus</taxon>
    </lineage>
</organism>
<name>A0ABM9MMJ0_9LACO</name>
<evidence type="ECO:0000256" key="3">
    <source>
        <dbReference type="ARBA" id="ARBA00007931"/>
    </source>
</evidence>
<keyword evidence="5 11" id="KW-0812">Transmembrane</keyword>
<evidence type="ECO:0000256" key="10">
    <source>
        <dbReference type="ARBA" id="ARBA00023136"/>
    </source>
</evidence>
<evidence type="ECO:0000256" key="11">
    <source>
        <dbReference type="SAM" id="Phobius"/>
    </source>
</evidence>
<feature type="domain" description="Peptidase M50" evidence="12">
    <location>
        <begin position="8"/>
        <end position="406"/>
    </location>
</feature>
<feature type="domain" description="PDZ" evidence="13">
    <location>
        <begin position="207"/>
        <end position="244"/>
    </location>
</feature>
<keyword evidence="7" id="KW-0862">Zinc</keyword>
<comment type="similarity">
    <text evidence="3">Belongs to the peptidase M50B family.</text>
</comment>
<evidence type="ECO:0000256" key="5">
    <source>
        <dbReference type="ARBA" id="ARBA00022692"/>
    </source>
</evidence>
<evidence type="ECO:0000256" key="9">
    <source>
        <dbReference type="ARBA" id="ARBA00023049"/>
    </source>
</evidence>
<dbReference type="RefSeq" id="WP_338345845.1">
    <property type="nucleotide sequence ID" value="NZ_CAUZLN010000001.1"/>
</dbReference>
<evidence type="ECO:0000313" key="14">
    <source>
        <dbReference type="EMBL" id="CAK1226870.1"/>
    </source>
</evidence>
<protein>
    <submittedName>
        <fullName evidence="14">Regulator of RpoE activity (RseP)</fullName>
    </submittedName>
</protein>
<dbReference type="Proteomes" id="UP001314261">
    <property type="component" value="Unassembled WGS sequence"/>
</dbReference>
<comment type="cofactor">
    <cofactor evidence="1">
        <name>Zn(2+)</name>
        <dbReference type="ChEBI" id="CHEBI:29105"/>
    </cofactor>
</comment>
<evidence type="ECO:0000256" key="4">
    <source>
        <dbReference type="ARBA" id="ARBA00022670"/>
    </source>
</evidence>
<evidence type="ECO:0000256" key="2">
    <source>
        <dbReference type="ARBA" id="ARBA00004141"/>
    </source>
</evidence>
<evidence type="ECO:0000313" key="15">
    <source>
        <dbReference type="Proteomes" id="UP001314261"/>
    </source>
</evidence>
<gene>
    <name evidence="14" type="ORF">R54839_PPFHFPJH_00237</name>
</gene>
<keyword evidence="4" id="KW-0645">Protease</keyword>
<feature type="transmembrane region" description="Helical" evidence="11">
    <location>
        <begin position="390"/>
        <end position="412"/>
    </location>
</feature>
<evidence type="ECO:0000256" key="7">
    <source>
        <dbReference type="ARBA" id="ARBA00022833"/>
    </source>
</evidence>
<keyword evidence="10 11" id="KW-0472">Membrane</keyword>
<dbReference type="PANTHER" id="PTHR42837:SF2">
    <property type="entry name" value="MEMBRANE METALLOPROTEASE ARASP2, CHLOROPLASTIC-RELATED"/>
    <property type="match status" value="1"/>
</dbReference>
<keyword evidence="9" id="KW-0482">Metalloprotease</keyword>
<dbReference type="Gene3D" id="2.30.42.10">
    <property type="match status" value="1"/>
</dbReference>
<dbReference type="InterPro" id="IPR036034">
    <property type="entry name" value="PDZ_sf"/>
</dbReference>
<comment type="subcellular location">
    <subcellularLocation>
        <location evidence="2">Membrane</location>
        <topology evidence="2">Multi-pass membrane protein</topology>
    </subcellularLocation>
</comment>